<name>A0A2D2DN31_9BURK</name>
<dbReference type="KEGG" id="mass:CR152_19090"/>
<dbReference type="GO" id="GO:0043041">
    <property type="term" value="P:amino acid activation for nonribosomal peptide biosynthetic process"/>
    <property type="evidence" value="ECO:0007669"/>
    <property type="project" value="TreeGrafter"/>
</dbReference>
<dbReference type="InterPro" id="IPR023213">
    <property type="entry name" value="CAT-like_dom_sf"/>
</dbReference>
<dbReference type="SMART" id="SM00823">
    <property type="entry name" value="PKS_PP"/>
    <property type="match status" value="1"/>
</dbReference>
<dbReference type="Pfam" id="PF00501">
    <property type="entry name" value="AMP-binding"/>
    <property type="match status" value="1"/>
</dbReference>
<dbReference type="PROSITE" id="PS00455">
    <property type="entry name" value="AMP_BINDING"/>
    <property type="match status" value="1"/>
</dbReference>
<dbReference type="PANTHER" id="PTHR45527">
    <property type="entry name" value="NONRIBOSOMAL PEPTIDE SYNTHETASE"/>
    <property type="match status" value="1"/>
</dbReference>
<dbReference type="InterPro" id="IPR010071">
    <property type="entry name" value="AA_adenyl_dom"/>
</dbReference>
<dbReference type="Pfam" id="PF00668">
    <property type="entry name" value="Condensation"/>
    <property type="match status" value="1"/>
</dbReference>
<dbReference type="SUPFAM" id="SSF47336">
    <property type="entry name" value="ACP-like"/>
    <property type="match status" value="1"/>
</dbReference>
<dbReference type="InterPro" id="IPR036736">
    <property type="entry name" value="ACP-like_sf"/>
</dbReference>
<dbReference type="InterPro" id="IPR001031">
    <property type="entry name" value="Thioesterase"/>
</dbReference>
<dbReference type="PANTHER" id="PTHR45527:SF1">
    <property type="entry name" value="FATTY ACID SYNTHASE"/>
    <property type="match status" value="1"/>
</dbReference>
<dbReference type="Gene3D" id="3.40.50.12780">
    <property type="entry name" value="N-terminal domain of ligase-like"/>
    <property type="match status" value="1"/>
</dbReference>
<comment type="cofactor">
    <cofactor evidence="1">
        <name>pantetheine 4'-phosphate</name>
        <dbReference type="ChEBI" id="CHEBI:47942"/>
    </cofactor>
</comment>
<feature type="domain" description="Carrier" evidence="4">
    <location>
        <begin position="919"/>
        <end position="994"/>
    </location>
</feature>
<dbReference type="InterPro" id="IPR020845">
    <property type="entry name" value="AMP-binding_CS"/>
</dbReference>
<organism evidence="5 6">
    <name type="scientific">Massilia violaceinigra</name>
    <dbReference type="NCBI Taxonomy" id="2045208"/>
    <lineage>
        <taxon>Bacteria</taxon>
        <taxon>Pseudomonadati</taxon>
        <taxon>Pseudomonadota</taxon>
        <taxon>Betaproteobacteria</taxon>
        <taxon>Burkholderiales</taxon>
        <taxon>Oxalobacteraceae</taxon>
        <taxon>Telluria group</taxon>
        <taxon>Massilia</taxon>
    </lineage>
</organism>
<dbReference type="InterPro" id="IPR045851">
    <property type="entry name" value="AMP-bd_C_sf"/>
</dbReference>
<proteinExistence type="predicted"/>
<protein>
    <submittedName>
        <fullName evidence="5">Non-ribosomal peptide synthetase</fullName>
    </submittedName>
</protein>
<dbReference type="GO" id="GO:0005737">
    <property type="term" value="C:cytoplasm"/>
    <property type="evidence" value="ECO:0007669"/>
    <property type="project" value="TreeGrafter"/>
</dbReference>
<dbReference type="FunFam" id="1.10.1200.10:FF:000016">
    <property type="entry name" value="Non-ribosomal peptide synthase"/>
    <property type="match status" value="1"/>
</dbReference>
<dbReference type="GO" id="GO:0044550">
    <property type="term" value="P:secondary metabolite biosynthetic process"/>
    <property type="evidence" value="ECO:0007669"/>
    <property type="project" value="TreeGrafter"/>
</dbReference>
<dbReference type="InterPro" id="IPR001242">
    <property type="entry name" value="Condensation_dom"/>
</dbReference>
<dbReference type="InterPro" id="IPR042099">
    <property type="entry name" value="ANL_N_sf"/>
</dbReference>
<evidence type="ECO:0000256" key="2">
    <source>
        <dbReference type="ARBA" id="ARBA00022450"/>
    </source>
</evidence>
<evidence type="ECO:0000256" key="3">
    <source>
        <dbReference type="ARBA" id="ARBA00022553"/>
    </source>
</evidence>
<dbReference type="Pfam" id="PF00975">
    <property type="entry name" value="Thioesterase"/>
    <property type="match status" value="1"/>
</dbReference>
<gene>
    <name evidence="5" type="ORF">CR152_19090</name>
</gene>
<accession>A0A2D2DN31</accession>
<keyword evidence="3" id="KW-0597">Phosphoprotein</keyword>
<evidence type="ECO:0000313" key="5">
    <source>
        <dbReference type="EMBL" id="ATQ76398.1"/>
    </source>
</evidence>
<evidence type="ECO:0000313" key="6">
    <source>
        <dbReference type="Proteomes" id="UP000229897"/>
    </source>
</evidence>
<dbReference type="Gene3D" id="3.40.50.1820">
    <property type="entry name" value="alpha/beta hydrolase"/>
    <property type="match status" value="1"/>
</dbReference>
<keyword evidence="2" id="KW-0596">Phosphopantetheine</keyword>
<dbReference type="CDD" id="cd05930">
    <property type="entry name" value="A_NRPS"/>
    <property type="match status" value="1"/>
</dbReference>
<dbReference type="EMBL" id="CP024608">
    <property type="protein sequence ID" value="ATQ76398.1"/>
    <property type="molecule type" value="Genomic_DNA"/>
</dbReference>
<keyword evidence="6" id="KW-1185">Reference proteome</keyword>
<dbReference type="InterPro" id="IPR009081">
    <property type="entry name" value="PP-bd_ACP"/>
</dbReference>
<dbReference type="SUPFAM" id="SSF52777">
    <property type="entry name" value="CoA-dependent acyltransferases"/>
    <property type="match status" value="2"/>
</dbReference>
<dbReference type="InterPro" id="IPR000873">
    <property type="entry name" value="AMP-dep_synth/lig_dom"/>
</dbReference>
<reference evidence="5" key="1">
    <citation type="submission" date="2017-10" db="EMBL/GenBank/DDBJ databases">
        <title>Massilia psychrophilum sp. nov., a novel purple-pigmented bacterium isolated from Tianshan glacier, Xinjiang Municipality, China.</title>
        <authorList>
            <person name="Wang H."/>
        </authorList>
    </citation>
    <scope>NUCLEOTIDE SEQUENCE [LARGE SCALE GENOMIC DNA]</scope>
    <source>
        <strain evidence="5">B2</strain>
    </source>
</reference>
<dbReference type="InterPro" id="IPR006162">
    <property type="entry name" value="Ppantetheine_attach_site"/>
</dbReference>
<dbReference type="InterPro" id="IPR029058">
    <property type="entry name" value="AB_hydrolase_fold"/>
</dbReference>
<dbReference type="GO" id="GO:0072330">
    <property type="term" value="P:monocarboxylic acid biosynthetic process"/>
    <property type="evidence" value="ECO:0007669"/>
    <property type="project" value="UniProtKB-ARBA"/>
</dbReference>
<dbReference type="Gene3D" id="3.30.300.30">
    <property type="match status" value="1"/>
</dbReference>
<sequence>MDGVLEGYALSPQQASQWRWQQAYGATAVPQASLWLRIDAPVDLPRLRASLAQVVARHEILRTAYQQLPGMALPMQIIAPSGEMPWLDPDDQGPGVQMTPGADGTLRLCLRLPAFQADSASMMALARDWLDVYQGGPLADVALQYADYAAWRGELLESQNDPHPLWEPLRNQALSSQALPLRPGAAAAVIEHDMVPCALDPAIEQRWKDYARENGQAPELVLLAAWIALCHQHSGAERLTIGFDAQQRSDATADALGLYGEALPLAAGRLDALDFAGLCGELERQCALLAEWRDSYPADLFDQPFALGFRWIAPACPALAQAGWRVERVCAPAAPFQILLETSDSGLCWHVNRALYDNAAVALLSDQLATLLDSACRQPVRPLRELSACSPREQQLLARELSGSLPLGADQQQRYDAINALGSLAQCFSEQVSAHADLPAVEGASGQLSYRELDERSTVLAKHLLARGLAPQSRVVHLLPRDIDAVVAMLAIFKAGACYVPVDPGYPAQRVQFILEDCHAPVIITHSSLLATLAPHLQARALVIDTLPASAPVDVPVAPGARQDCAYLIYTSGSTGQPKGVQITHANALHSLAARVAYYPDPVRKFLLLSSFAFDSSIAGLFWSLAQGGTLVICSQDDQKDPARLAHIIRSGAVTHMLALPSLYALLLEQPGTPPAALSTVIVAGETCPPALVQAHHRAWPQARLYNEYGPTEASVWCSVALLQEPVAIGRAIAHTRVYVLDDDGAPAARGMLGEIHIAGPGLSPGYADRPELSAEKFITASHPLLDGERLYRSGDIGYLDQNGTLIFAGRADAQVKVRGYRIELGEIESALRDASGASLAMALAETRDGATLLRGFIETRNKTDLAALRTALALRLPDYMIPADIQVLASLPRNANGKVDAKALLALRASHQRPPYAAPTTPSERQLAQLWQQLLDCEAPGADDDFFALGGHSLLVVRLVHLIKSTMGSDIPVGAVFRNPTIRSLAAQLAPSSDASSLLPLRSGDGHHPPVFFLHRPAGDVQHYAPLIASLPEGQAAYGIVLPHGVGPEQASLAHLAQRYLGQVKSVQPHGPYFLCGWSMGGLLALEMASVIEQGGDCVGMLAIVDSSFDPGDEGLSNDELLQLVAQELTDESCRRLASAHGALAALSALDAGMGKMAQLRRAFDEWCPAHNMALKSSAAIVAATLDAMEHARQWVASFAPPTVSAELHLWWAEATLAGQPDLPMHWARHSVAAAHHVHVPGDHDDILHHPAFSATFNAALRASRRDLAA</sequence>
<dbReference type="Proteomes" id="UP000229897">
    <property type="component" value="Chromosome"/>
</dbReference>
<dbReference type="InterPro" id="IPR020806">
    <property type="entry name" value="PKS_PP-bd"/>
</dbReference>
<dbReference type="NCBIfam" id="TIGR01733">
    <property type="entry name" value="AA-adenyl-dom"/>
    <property type="match status" value="1"/>
</dbReference>
<dbReference type="AlphaFoldDB" id="A0A2D2DN31"/>
<dbReference type="GO" id="GO:0003824">
    <property type="term" value="F:catalytic activity"/>
    <property type="evidence" value="ECO:0007669"/>
    <property type="project" value="InterPro"/>
</dbReference>
<dbReference type="SUPFAM" id="SSF53474">
    <property type="entry name" value="alpha/beta-Hydrolases"/>
    <property type="match status" value="1"/>
</dbReference>
<dbReference type="Gene3D" id="1.10.1200.10">
    <property type="entry name" value="ACP-like"/>
    <property type="match status" value="1"/>
</dbReference>
<dbReference type="GO" id="GO:0031177">
    <property type="term" value="F:phosphopantetheine binding"/>
    <property type="evidence" value="ECO:0007669"/>
    <property type="project" value="InterPro"/>
</dbReference>
<dbReference type="SUPFAM" id="SSF56801">
    <property type="entry name" value="Acetyl-CoA synthetase-like"/>
    <property type="match status" value="1"/>
</dbReference>
<dbReference type="PROSITE" id="PS00012">
    <property type="entry name" value="PHOSPHOPANTETHEINE"/>
    <property type="match status" value="1"/>
</dbReference>
<dbReference type="Pfam" id="PF00550">
    <property type="entry name" value="PP-binding"/>
    <property type="match status" value="1"/>
</dbReference>
<dbReference type="PROSITE" id="PS50075">
    <property type="entry name" value="CARRIER"/>
    <property type="match status" value="1"/>
</dbReference>
<dbReference type="FunFam" id="3.40.50.980:FF:000001">
    <property type="entry name" value="Non-ribosomal peptide synthetase"/>
    <property type="match status" value="1"/>
</dbReference>
<evidence type="ECO:0000256" key="1">
    <source>
        <dbReference type="ARBA" id="ARBA00001957"/>
    </source>
</evidence>
<evidence type="ECO:0000259" key="4">
    <source>
        <dbReference type="PROSITE" id="PS50075"/>
    </source>
</evidence>
<dbReference type="Gene3D" id="3.30.559.10">
    <property type="entry name" value="Chloramphenicol acetyltransferase-like domain"/>
    <property type="match status" value="2"/>
</dbReference>
<dbReference type="Gene3D" id="3.30.559.30">
    <property type="entry name" value="Nonribosomal peptide synthetase, condensation domain"/>
    <property type="match status" value="1"/>
</dbReference>